<protein>
    <submittedName>
        <fullName evidence="1">Uncharacterized protein</fullName>
    </submittedName>
</protein>
<organism evidence="1 2">
    <name type="scientific">Candidatus Nitrobium versatile</name>
    <dbReference type="NCBI Taxonomy" id="2884831"/>
    <lineage>
        <taxon>Bacteria</taxon>
        <taxon>Pseudomonadati</taxon>
        <taxon>Nitrospirota</taxon>
        <taxon>Nitrospiria</taxon>
        <taxon>Nitrospirales</taxon>
        <taxon>Nitrospiraceae</taxon>
        <taxon>Candidatus Nitrobium</taxon>
    </lineage>
</organism>
<reference evidence="1" key="2">
    <citation type="submission" date="2021-08" db="EMBL/GenBank/DDBJ databases">
        <authorList>
            <person name="Dalcin Martins P."/>
        </authorList>
    </citation>
    <scope>NUCLEOTIDE SEQUENCE</scope>
    <source>
        <strain evidence="1">MAG_39</strain>
    </source>
</reference>
<evidence type="ECO:0000313" key="2">
    <source>
        <dbReference type="Proteomes" id="UP000705867"/>
    </source>
</evidence>
<accession>A0A953M0J8</accession>
<dbReference type="EMBL" id="JAIOIV010000028">
    <property type="protein sequence ID" value="MBZ0155280.1"/>
    <property type="molecule type" value="Genomic_DNA"/>
</dbReference>
<proteinExistence type="predicted"/>
<comment type="caution">
    <text evidence="1">The sequence shown here is derived from an EMBL/GenBank/DDBJ whole genome shotgun (WGS) entry which is preliminary data.</text>
</comment>
<reference evidence="1" key="1">
    <citation type="journal article" date="2021" name="bioRxiv">
        <title>Unraveling nitrogen, sulfur and carbon metabolic pathways and microbial community transcriptional responses to substrate deprivation and toxicity stresses in a bioreactor mimicking anoxic brackish coastal sediment conditions.</title>
        <authorList>
            <person name="Martins P.D."/>
            <person name="Echeveste M.J."/>
            <person name="Arshad A."/>
            <person name="Kurth J."/>
            <person name="Ouboter H."/>
            <person name="Jetten M.S.M."/>
            <person name="Welte C.U."/>
        </authorList>
    </citation>
    <scope>NUCLEOTIDE SEQUENCE</scope>
    <source>
        <strain evidence="1">MAG_39</strain>
    </source>
</reference>
<name>A0A953M0J8_9BACT</name>
<evidence type="ECO:0000313" key="1">
    <source>
        <dbReference type="EMBL" id="MBZ0155280.1"/>
    </source>
</evidence>
<dbReference type="AlphaFoldDB" id="A0A953M0J8"/>
<sequence>MYCRRTLLLFQSVLLFTGVFCAGGARALEISGSSVLIDKYQQIKDILQNSSLGVPLFIESHEETDALQVDIYGTVDYPFERIRETFPVLAHWCDIVPLHLNIKACTFKKQNDLWLITLYSGRKYYQSPEDAQEVQFRFRVAAQQPEYLALSLIAEEGPLHTRDHRIEFDAIPLEGGKSFLHLRYAYRFDSWTRTAMKTYFSTIGRGKVGFTVTGRDDKGNPVYVGGVKGAIERNAVRYYFAIQAYMDSLSAPPGERFEARINRWYDLTDRFPQQLFELEKGEYLTAKRKERKNQLMLQDALSR</sequence>
<dbReference type="Proteomes" id="UP000705867">
    <property type="component" value="Unassembled WGS sequence"/>
</dbReference>
<gene>
    <name evidence="1" type="ORF">K8I29_03585</name>
</gene>